<dbReference type="PANTHER" id="PTHR10948:SF23">
    <property type="entry name" value="TRANSPOSASE INSI FOR INSERTION SEQUENCE ELEMENT IS30A-RELATED"/>
    <property type="match status" value="1"/>
</dbReference>
<evidence type="ECO:0000259" key="2">
    <source>
        <dbReference type="PROSITE" id="PS50994"/>
    </source>
</evidence>
<dbReference type="NCBIfam" id="NF033563">
    <property type="entry name" value="transpos_IS30"/>
    <property type="match status" value="1"/>
</dbReference>
<dbReference type="InterPro" id="IPR051917">
    <property type="entry name" value="Transposase-Integrase"/>
</dbReference>
<evidence type="ECO:0000313" key="4">
    <source>
        <dbReference type="EMBL" id="WZL69550.1"/>
    </source>
</evidence>
<dbReference type="InterPro" id="IPR001584">
    <property type="entry name" value="Integrase_cat-core"/>
</dbReference>
<dbReference type="Gene3D" id="3.30.420.10">
    <property type="entry name" value="Ribonuclease H-like superfamily/Ribonuclease H"/>
    <property type="match status" value="1"/>
</dbReference>
<evidence type="ECO:0000313" key="6">
    <source>
        <dbReference type="Proteomes" id="UP001486565"/>
    </source>
</evidence>
<dbReference type="Proteomes" id="UP001486565">
    <property type="component" value="Chromosome"/>
</dbReference>
<sequence length="432" mass="49680">MSKFFTYEERLELQKYLKESLSFKEISRRLDKNPTTISREIRKYSSEVATGFPGFPFNACKNRFNCRNKNVCGKDCTRKTSIYCKLCPTCNNNCTDFVLEICTARFRVPYVCNGCVTLGKCSLLKNIYDAENAHIKAHESISQSRRGLCISEEEIKRLNSIISPLVQRGQSIHQIYVIHQEELMCSEKTIYNYIDACLFDVRNIDLPRKVKFRERYKKPEFKVDKGCRIGRNHEAFLAFLDKNPETSVVQMDSVIGSKGGKCLLTIHFVETSQMLAFLRDANTSKSVTDIFEMLYDKLGKPLFKKLFPVILTDNGSEFSNPKAIEYSDEKFTGLRTNVFYCDAGSPYQKGAIEVNHGLIRRILPKGTSFNNLTQEDISLMMNHINSYKRKKLNNRSPYETFSFYHGEEVLHKLGCSPVPTSDIMLKPSLLKK</sequence>
<dbReference type="EMBL" id="CP121687">
    <property type="protein sequence ID" value="WZL69550.1"/>
    <property type="molecule type" value="Genomic_DNA"/>
</dbReference>
<dbReference type="InterPro" id="IPR025246">
    <property type="entry name" value="IS30-like_HTH"/>
</dbReference>
<evidence type="ECO:0000313" key="3">
    <source>
        <dbReference type="EMBL" id="WZL69535.1"/>
    </source>
</evidence>
<reference evidence="4 6" key="1">
    <citation type="submission" date="2023-03" db="EMBL/GenBank/DDBJ databases">
        <title>Novel Species.</title>
        <authorList>
            <person name="Ma S."/>
        </authorList>
    </citation>
    <scope>NUCLEOTIDE SEQUENCE [LARGE SCALE GENOMIC DNA]</scope>
    <source>
        <strain evidence="4 6">LIND6LT2</strain>
    </source>
</reference>
<dbReference type="PROSITE" id="PS50994">
    <property type="entry name" value="INTEGRASE"/>
    <property type="match status" value="1"/>
</dbReference>
<dbReference type="InterPro" id="IPR053392">
    <property type="entry name" value="Transposase_IS30-like"/>
</dbReference>
<dbReference type="EMBL" id="CP121687">
    <property type="protein sequence ID" value="WZL69551.1"/>
    <property type="molecule type" value="Genomic_DNA"/>
</dbReference>
<feature type="domain" description="Integrase catalytic" evidence="2">
    <location>
        <begin position="240"/>
        <end position="405"/>
    </location>
</feature>
<keyword evidence="6" id="KW-1185">Reference proteome</keyword>
<dbReference type="PANTHER" id="PTHR10948">
    <property type="entry name" value="TRANSPOSASE"/>
    <property type="match status" value="1"/>
</dbReference>
<keyword evidence="1" id="KW-0233">DNA recombination</keyword>
<dbReference type="EMBL" id="CP121687">
    <property type="protein sequence ID" value="WZL69535.1"/>
    <property type="molecule type" value="Genomic_DNA"/>
</dbReference>
<dbReference type="InterPro" id="IPR012337">
    <property type="entry name" value="RNaseH-like_sf"/>
</dbReference>
<organism evidence="4 6">
    <name type="scientific">Defluviitalea saccharophila</name>
    <dbReference type="NCBI Taxonomy" id="879970"/>
    <lineage>
        <taxon>Bacteria</taxon>
        <taxon>Bacillati</taxon>
        <taxon>Bacillota</taxon>
        <taxon>Clostridia</taxon>
        <taxon>Lachnospirales</taxon>
        <taxon>Defluviitaleaceae</taxon>
        <taxon>Defluviitalea</taxon>
    </lineage>
</organism>
<name>A0ABZ2Y2J1_9FIRM</name>
<evidence type="ECO:0000313" key="5">
    <source>
        <dbReference type="EMBL" id="WZL69551.1"/>
    </source>
</evidence>
<gene>
    <name evidence="3" type="ORF">QBE51_12215</name>
    <name evidence="4" type="ORF">QBE51_12290</name>
    <name evidence="5" type="ORF">QBE51_12295</name>
</gene>
<accession>A0ABZ2Y2J1</accession>
<proteinExistence type="predicted"/>
<dbReference type="RefSeq" id="WP_341876526.1">
    <property type="nucleotide sequence ID" value="NZ_CP121687.1"/>
</dbReference>
<protein>
    <submittedName>
        <fullName evidence="4">IS30 family transposase</fullName>
    </submittedName>
</protein>
<dbReference type="InterPro" id="IPR036397">
    <property type="entry name" value="RNaseH_sf"/>
</dbReference>
<dbReference type="Pfam" id="PF13936">
    <property type="entry name" value="HTH_38"/>
    <property type="match status" value="1"/>
</dbReference>
<dbReference type="SUPFAM" id="SSF53098">
    <property type="entry name" value="Ribonuclease H-like"/>
    <property type="match status" value="1"/>
</dbReference>
<evidence type="ECO:0000256" key="1">
    <source>
        <dbReference type="ARBA" id="ARBA00023172"/>
    </source>
</evidence>